<dbReference type="EnsemblProtists" id="EOD42173">
    <property type="protein sequence ID" value="EOD42173"/>
    <property type="gene ID" value="EMIHUDRAFT_461118"/>
</dbReference>
<proteinExistence type="predicted"/>
<accession>A0A0D3J9N9</accession>
<sequence length="278" mass="30077">MLRRKGSSPKWLGSTLTVGSTLSFSSSCELILEKSGSSASWFPRQRKKRCEPQALWTREEVDAGQVEAERLAAASERAAAEAVPPSLAEPTAAESTEPMQQEQEQESPDSAARRFAVEHGVPPYIVPADRIVAWSQRRTAKGLEVHLELDQPCSRTVEVWTVFWDTKMSGVITKRGEFCEIKGVTAAAAFLKGVKVKATKFACPTLAGDATMTISAKAPMMPAFPVPISAVYVLNSKGAQMRWLKSGGSSARASEEAALHRLSHRFSGYLAALPAVVT</sequence>
<dbReference type="PaxDb" id="2903-EOD20224"/>
<organism evidence="2 3">
    <name type="scientific">Emiliania huxleyi (strain CCMP1516)</name>
    <dbReference type="NCBI Taxonomy" id="280463"/>
    <lineage>
        <taxon>Eukaryota</taxon>
        <taxon>Haptista</taxon>
        <taxon>Haptophyta</taxon>
        <taxon>Prymnesiophyceae</taxon>
        <taxon>Isochrysidales</taxon>
        <taxon>Noelaerhabdaceae</taxon>
        <taxon>Emiliania</taxon>
    </lineage>
</organism>
<dbReference type="EnsemblProtists" id="EOD20224">
    <property type="protein sequence ID" value="EOD20224"/>
    <property type="gene ID" value="EMIHUDRAFT_458594"/>
</dbReference>
<dbReference type="PROSITE" id="PS51257">
    <property type="entry name" value="PROKAR_LIPOPROTEIN"/>
    <property type="match status" value="1"/>
</dbReference>
<evidence type="ECO:0000256" key="1">
    <source>
        <dbReference type="SAM" id="MobiDB-lite"/>
    </source>
</evidence>
<dbReference type="KEGG" id="ehx:EMIHUDRAFT_458594"/>
<dbReference type="HOGENOM" id="CLU_1002648_0_0_1"/>
<dbReference type="AlphaFoldDB" id="A0A0D3J9N9"/>
<dbReference type="GeneID" id="17265799"/>
<dbReference type="KEGG" id="ehx:EMIHUDRAFT_461118"/>
<dbReference type="RefSeq" id="XP_005772653.1">
    <property type="nucleotide sequence ID" value="XM_005772596.1"/>
</dbReference>
<dbReference type="RefSeq" id="XP_005794602.1">
    <property type="nucleotide sequence ID" value="XM_005794545.1"/>
</dbReference>
<dbReference type="Proteomes" id="UP000013827">
    <property type="component" value="Unassembled WGS sequence"/>
</dbReference>
<name>A0A0D3J9N9_EMIH1</name>
<reference evidence="2" key="2">
    <citation type="submission" date="2024-10" db="UniProtKB">
        <authorList>
            <consortium name="EnsemblProtists"/>
        </authorList>
    </citation>
    <scope>IDENTIFICATION</scope>
</reference>
<reference evidence="3" key="1">
    <citation type="journal article" date="2013" name="Nature">
        <title>Pan genome of the phytoplankton Emiliania underpins its global distribution.</title>
        <authorList>
            <person name="Read B.A."/>
            <person name="Kegel J."/>
            <person name="Klute M.J."/>
            <person name="Kuo A."/>
            <person name="Lefebvre S.C."/>
            <person name="Maumus F."/>
            <person name="Mayer C."/>
            <person name="Miller J."/>
            <person name="Monier A."/>
            <person name="Salamov A."/>
            <person name="Young J."/>
            <person name="Aguilar M."/>
            <person name="Claverie J.M."/>
            <person name="Frickenhaus S."/>
            <person name="Gonzalez K."/>
            <person name="Herman E.K."/>
            <person name="Lin Y.C."/>
            <person name="Napier J."/>
            <person name="Ogata H."/>
            <person name="Sarno A.F."/>
            <person name="Shmutz J."/>
            <person name="Schroeder D."/>
            <person name="de Vargas C."/>
            <person name="Verret F."/>
            <person name="von Dassow P."/>
            <person name="Valentin K."/>
            <person name="Van de Peer Y."/>
            <person name="Wheeler G."/>
            <person name="Dacks J.B."/>
            <person name="Delwiche C.F."/>
            <person name="Dyhrman S.T."/>
            <person name="Glockner G."/>
            <person name="John U."/>
            <person name="Richards T."/>
            <person name="Worden A.Z."/>
            <person name="Zhang X."/>
            <person name="Grigoriev I.V."/>
            <person name="Allen A.E."/>
            <person name="Bidle K."/>
            <person name="Borodovsky M."/>
            <person name="Bowler C."/>
            <person name="Brownlee C."/>
            <person name="Cock J.M."/>
            <person name="Elias M."/>
            <person name="Gladyshev V.N."/>
            <person name="Groth M."/>
            <person name="Guda C."/>
            <person name="Hadaegh A."/>
            <person name="Iglesias-Rodriguez M.D."/>
            <person name="Jenkins J."/>
            <person name="Jones B.M."/>
            <person name="Lawson T."/>
            <person name="Leese F."/>
            <person name="Lindquist E."/>
            <person name="Lobanov A."/>
            <person name="Lomsadze A."/>
            <person name="Malik S.B."/>
            <person name="Marsh M.E."/>
            <person name="Mackinder L."/>
            <person name="Mock T."/>
            <person name="Mueller-Roeber B."/>
            <person name="Pagarete A."/>
            <person name="Parker M."/>
            <person name="Probert I."/>
            <person name="Quesneville H."/>
            <person name="Raines C."/>
            <person name="Rensing S.A."/>
            <person name="Riano-Pachon D.M."/>
            <person name="Richier S."/>
            <person name="Rokitta S."/>
            <person name="Shiraiwa Y."/>
            <person name="Soanes D.M."/>
            <person name="van der Giezen M."/>
            <person name="Wahlund T.M."/>
            <person name="Williams B."/>
            <person name="Wilson W."/>
            <person name="Wolfe G."/>
            <person name="Wurch L.L."/>
        </authorList>
    </citation>
    <scope>NUCLEOTIDE SEQUENCE</scope>
</reference>
<evidence type="ECO:0000313" key="3">
    <source>
        <dbReference type="Proteomes" id="UP000013827"/>
    </source>
</evidence>
<evidence type="ECO:0000313" key="2">
    <source>
        <dbReference type="EnsemblProtists" id="EOD20224"/>
    </source>
</evidence>
<keyword evidence="3" id="KW-1185">Reference proteome</keyword>
<feature type="region of interest" description="Disordered" evidence="1">
    <location>
        <begin position="75"/>
        <end position="111"/>
    </location>
</feature>
<dbReference type="GeneID" id="17287443"/>
<protein>
    <submittedName>
        <fullName evidence="2">Uncharacterized protein</fullName>
    </submittedName>
</protein>